<dbReference type="InterPro" id="IPR007146">
    <property type="entry name" value="Sas10/Utp3/C1D"/>
</dbReference>
<gene>
    <name evidence="2" type="ORF">SBOR_7843</name>
</gene>
<feature type="region of interest" description="Disordered" evidence="1">
    <location>
        <begin position="124"/>
        <end position="216"/>
    </location>
</feature>
<dbReference type="EMBL" id="AYSA01000460">
    <property type="protein sequence ID" value="ESZ91773.1"/>
    <property type="molecule type" value="Genomic_DNA"/>
</dbReference>
<dbReference type="STRING" id="1432307.W9C7M9"/>
<evidence type="ECO:0000313" key="3">
    <source>
        <dbReference type="Proteomes" id="UP000019487"/>
    </source>
</evidence>
<protein>
    <submittedName>
        <fullName evidence="2">Uncharacterized protein</fullName>
    </submittedName>
</protein>
<dbReference type="Proteomes" id="UP000019487">
    <property type="component" value="Unassembled WGS sequence"/>
</dbReference>
<keyword evidence="3" id="KW-1185">Reference proteome</keyword>
<feature type="compositionally biased region" description="Basic and acidic residues" evidence="1">
    <location>
        <begin position="299"/>
        <end position="314"/>
    </location>
</feature>
<comment type="caution">
    <text evidence="2">The sequence shown here is derived from an EMBL/GenBank/DDBJ whole genome shotgun (WGS) entry which is preliminary data.</text>
</comment>
<dbReference type="HOGENOM" id="CLU_065858_0_0_1"/>
<accession>W9C7M9</accession>
<dbReference type="GO" id="GO:0000462">
    <property type="term" value="P:maturation of SSU-rRNA from tricistronic rRNA transcript (SSU-rRNA, 5.8S rRNA, LSU-rRNA)"/>
    <property type="evidence" value="ECO:0007669"/>
    <property type="project" value="TreeGrafter"/>
</dbReference>
<feature type="compositionally biased region" description="Basic and acidic residues" evidence="1">
    <location>
        <begin position="357"/>
        <end position="371"/>
    </location>
</feature>
<feature type="compositionally biased region" description="Acidic residues" evidence="1">
    <location>
        <begin position="136"/>
        <end position="150"/>
    </location>
</feature>
<feature type="region of interest" description="Disordered" evidence="1">
    <location>
        <begin position="233"/>
        <end position="371"/>
    </location>
</feature>
<dbReference type="GO" id="GO:0032040">
    <property type="term" value="C:small-subunit processome"/>
    <property type="evidence" value="ECO:0007669"/>
    <property type="project" value="TreeGrafter"/>
</dbReference>
<dbReference type="PANTHER" id="PTHR13237:SF9">
    <property type="entry name" value="NEUROGUIDIN"/>
    <property type="match status" value="1"/>
</dbReference>
<name>W9C7M9_SCLBF</name>
<dbReference type="AlphaFoldDB" id="W9C7M9"/>
<dbReference type="Pfam" id="PF04000">
    <property type="entry name" value="Sas10_Utp3"/>
    <property type="match status" value="1"/>
</dbReference>
<evidence type="ECO:0000313" key="2">
    <source>
        <dbReference type="EMBL" id="ESZ91773.1"/>
    </source>
</evidence>
<feature type="compositionally biased region" description="Basic and acidic residues" evidence="1">
    <location>
        <begin position="327"/>
        <end position="341"/>
    </location>
</feature>
<sequence length="371" mass="40761">MAVETSLPALLTTLTQSLSSAIESTPDSSVVNPPADGISLLDVKNELLLSYLQNLVFIIILKIRNQKEDVSGEDEEELDNAVVKKLVELRVYLEKGVRPLEGRLKYQIDKVLRASDDALRALAPASKSIPKKDDVSSDGDDSNSEDDIDADGNGVPLETAAIDDLQYRPNPTSLLRPAVAAEDESKHSSDGVYKPPRITATAMPTTERREKKDRKVNKSATLDEFINTEMSAAPIAEASIGSNIIAGGRRSKSDKEKKEDDEKREYEERNYTRLPKESKKDRSKKKMAGGRQDAGYGGEEWKGLGEGVDRIERLTKRKSGSGGAMKDVLEQSRKRSVEDGPRGSGMQVGEGFQKRLKMLDGGRKDRGTGRK</sequence>
<feature type="compositionally biased region" description="Basic and acidic residues" evidence="1">
    <location>
        <begin position="251"/>
        <end position="280"/>
    </location>
</feature>
<dbReference type="PANTHER" id="PTHR13237">
    <property type="entry name" value="SOMETHING ABOUT SILENCING PROTEIN 10-RELATED"/>
    <property type="match status" value="1"/>
</dbReference>
<dbReference type="OrthoDB" id="203440at2759"/>
<evidence type="ECO:0000256" key="1">
    <source>
        <dbReference type="SAM" id="MobiDB-lite"/>
    </source>
</evidence>
<proteinExistence type="predicted"/>
<reference evidence="2 3" key="1">
    <citation type="journal article" date="2014" name="Genome Announc.">
        <title>Draft genome sequence of Sclerotinia borealis, a psychrophilic plant pathogenic fungus.</title>
        <authorList>
            <person name="Mardanov A.V."/>
            <person name="Beletsky A.V."/>
            <person name="Kadnikov V.V."/>
            <person name="Ignatov A.N."/>
            <person name="Ravin N.V."/>
        </authorList>
    </citation>
    <scope>NUCLEOTIDE SEQUENCE [LARGE SCALE GENOMIC DNA]</scope>
    <source>
        <strain evidence="3">F-4157</strain>
    </source>
</reference>
<organism evidence="2 3">
    <name type="scientific">Sclerotinia borealis (strain F-4128)</name>
    <dbReference type="NCBI Taxonomy" id="1432307"/>
    <lineage>
        <taxon>Eukaryota</taxon>
        <taxon>Fungi</taxon>
        <taxon>Dikarya</taxon>
        <taxon>Ascomycota</taxon>
        <taxon>Pezizomycotina</taxon>
        <taxon>Leotiomycetes</taxon>
        <taxon>Helotiales</taxon>
        <taxon>Sclerotiniaceae</taxon>
        <taxon>Sclerotinia</taxon>
    </lineage>
</organism>